<reference evidence="2" key="1">
    <citation type="submission" date="2020-07" db="EMBL/GenBank/DDBJ databases">
        <authorList>
            <person name="Nieuwenhuis M."/>
            <person name="Van De Peppel L.J.J."/>
        </authorList>
    </citation>
    <scope>NUCLEOTIDE SEQUENCE</scope>
    <source>
        <strain evidence="2">AP01</strain>
        <tissue evidence="2">Mycelium</tissue>
    </source>
</reference>
<evidence type="ECO:0000313" key="3">
    <source>
        <dbReference type="Proteomes" id="UP000775547"/>
    </source>
</evidence>
<evidence type="ECO:0000256" key="1">
    <source>
        <dbReference type="SAM" id="MobiDB-lite"/>
    </source>
</evidence>
<feature type="region of interest" description="Disordered" evidence="1">
    <location>
        <begin position="38"/>
        <end position="74"/>
    </location>
</feature>
<evidence type="ECO:0000313" key="2">
    <source>
        <dbReference type="EMBL" id="KAG5633146.1"/>
    </source>
</evidence>
<organism evidence="2 3">
    <name type="scientific">Asterophora parasitica</name>
    <dbReference type="NCBI Taxonomy" id="117018"/>
    <lineage>
        <taxon>Eukaryota</taxon>
        <taxon>Fungi</taxon>
        <taxon>Dikarya</taxon>
        <taxon>Basidiomycota</taxon>
        <taxon>Agaricomycotina</taxon>
        <taxon>Agaricomycetes</taxon>
        <taxon>Agaricomycetidae</taxon>
        <taxon>Agaricales</taxon>
        <taxon>Tricholomatineae</taxon>
        <taxon>Lyophyllaceae</taxon>
        <taxon>Asterophora</taxon>
    </lineage>
</organism>
<reference evidence="2" key="2">
    <citation type="submission" date="2021-10" db="EMBL/GenBank/DDBJ databases">
        <title>Phylogenomics reveals ancestral predisposition of the termite-cultivated fungus Termitomyces towards a domesticated lifestyle.</title>
        <authorList>
            <person name="Auxier B."/>
            <person name="Grum-Grzhimaylo A."/>
            <person name="Cardenas M.E."/>
            <person name="Lodge J.D."/>
            <person name="Laessoe T."/>
            <person name="Pedersen O."/>
            <person name="Smith M.E."/>
            <person name="Kuyper T.W."/>
            <person name="Franco-Molano E.A."/>
            <person name="Baroni T.J."/>
            <person name="Aanen D.K."/>
        </authorList>
    </citation>
    <scope>NUCLEOTIDE SEQUENCE</scope>
    <source>
        <strain evidence="2">AP01</strain>
        <tissue evidence="2">Mycelium</tissue>
    </source>
</reference>
<accession>A0A9P7K0Y6</accession>
<keyword evidence="3" id="KW-1185">Reference proteome</keyword>
<proteinExistence type="predicted"/>
<feature type="region of interest" description="Disordered" evidence="1">
    <location>
        <begin position="1"/>
        <end position="22"/>
    </location>
</feature>
<dbReference type="AlphaFoldDB" id="A0A9P7K0Y6"/>
<gene>
    <name evidence="2" type="ORF">DXG03_008219</name>
</gene>
<protein>
    <submittedName>
        <fullName evidence="2">Uncharacterized protein</fullName>
    </submittedName>
</protein>
<sequence length="74" mass="8070">MAEQSSFDKFAAAPARPAPPPIEEVIAARERFGSVQKDSAETFVDLEEEHSSATSGADAERSSFEQESFDKGYQ</sequence>
<comment type="caution">
    <text evidence="2">The sequence shown here is derived from an EMBL/GenBank/DDBJ whole genome shotgun (WGS) entry which is preliminary data.</text>
</comment>
<dbReference type="Proteomes" id="UP000775547">
    <property type="component" value="Unassembled WGS sequence"/>
</dbReference>
<feature type="non-terminal residue" evidence="2">
    <location>
        <position position="74"/>
    </location>
</feature>
<feature type="compositionally biased region" description="Basic and acidic residues" evidence="1">
    <location>
        <begin position="58"/>
        <end position="74"/>
    </location>
</feature>
<name>A0A9P7K0Y6_9AGAR</name>
<dbReference type="EMBL" id="JABCKV010006613">
    <property type="protein sequence ID" value="KAG5633146.1"/>
    <property type="molecule type" value="Genomic_DNA"/>
</dbReference>